<dbReference type="Pfam" id="PF00281">
    <property type="entry name" value="Ribosomal_L5"/>
    <property type="match status" value="1"/>
</dbReference>
<proteinExistence type="inferred from homology"/>
<comment type="similarity">
    <text evidence="1 5 6">Belongs to the universal ribosomal protein uL5 family.</text>
</comment>
<keyword evidence="5" id="KW-0820">tRNA-binding</keyword>
<dbReference type="PIRSF" id="PIRSF002161">
    <property type="entry name" value="Ribosomal_L5"/>
    <property type="match status" value="1"/>
</dbReference>
<dbReference type="GO" id="GO:0019843">
    <property type="term" value="F:rRNA binding"/>
    <property type="evidence" value="ECO:0007669"/>
    <property type="project" value="UniProtKB-UniRule"/>
</dbReference>
<keyword evidence="2 5" id="KW-0689">Ribosomal protein</keyword>
<dbReference type="InterPro" id="IPR002132">
    <property type="entry name" value="Ribosomal_uL5"/>
</dbReference>
<feature type="domain" description="Large ribosomal subunit protein uL5 N-terminal" evidence="7">
    <location>
        <begin position="23"/>
        <end position="79"/>
    </location>
</feature>
<gene>
    <name evidence="5" type="primary">rplE</name>
    <name evidence="9" type="ORF">A3E29_02730</name>
</gene>
<evidence type="ECO:0000313" key="10">
    <source>
        <dbReference type="Proteomes" id="UP000177682"/>
    </source>
</evidence>
<dbReference type="HAMAP" id="MF_01333_B">
    <property type="entry name" value="Ribosomal_uL5_B"/>
    <property type="match status" value="1"/>
</dbReference>
<dbReference type="EMBL" id="MFEY01000007">
    <property type="protein sequence ID" value="OGE90001.1"/>
    <property type="molecule type" value="Genomic_DNA"/>
</dbReference>
<dbReference type="PROSITE" id="PS00358">
    <property type="entry name" value="RIBOSOMAL_L5"/>
    <property type="match status" value="1"/>
</dbReference>
<dbReference type="AlphaFoldDB" id="A0A1F5PJD9"/>
<evidence type="ECO:0000259" key="7">
    <source>
        <dbReference type="Pfam" id="PF00281"/>
    </source>
</evidence>
<dbReference type="GO" id="GO:0006412">
    <property type="term" value="P:translation"/>
    <property type="evidence" value="ECO:0007669"/>
    <property type="project" value="UniProtKB-UniRule"/>
</dbReference>
<dbReference type="SUPFAM" id="SSF55282">
    <property type="entry name" value="RL5-like"/>
    <property type="match status" value="1"/>
</dbReference>
<evidence type="ECO:0000256" key="4">
    <source>
        <dbReference type="ARBA" id="ARBA00035245"/>
    </source>
</evidence>
<dbReference type="GO" id="GO:1990904">
    <property type="term" value="C:ribonucleoprotein complex"/>
    <property type="evidence" value="ECO:0007669"/>
    <property type="project" value="UniProtKB-KW"/>
</dbReference>
<keyword evidence="5" id="KW-0694">RNA-binding</keyword>
<comment type="subunit">
    <text evidence="5">Part of the 50S ribosomal subunit; part of the 5S rRNA/L5/L18/L25 subcomplex. Contacts the 5S rRNA and the P site tRNA. Forms a bridge to the 30S subunit in the 70S ribosome.</text>
</comment>
<dbReference type="GO" id="GO:0005840">
    <property type="term" value="C:ribosome"/>
    <property type="evidence" value="ECO:0007669"/>
    <property type="project" value="UniProtKB-KW"/>
</dbReference>
<comment type="caution">
    <text evidence="9">The sequence shown here is derived from an EMBL/GenBank/DDBJ whole genome shotgun (WGS) entry which is preliminary data.</text>
</comment>
<evidence type="ECO:0000256" key="2">
    <source>
        <dbReference type="ARBA" id="ARBA00022980"/>
    </source>
</evidence>
<accession>A0A1F5PJD9</accession>
<dbReference type="Pfam" id="PF00673">
    <property type="entry name" value="Ribosomal_L5_C"/>
    <property type="match status" value="1"/>
</dbReference>
<dbReference type="NCBIfam" id="NF000585">
    <property type="entry name" value="PRK00010.1"/>
    <property type="match status" value="1"/>
</dbReference>
<dbReference type="Gene3D" id="3.30.1440.10">
    <property type="match status" value="1"/>
</dbReference>
<name>A0A1F5PJD9_9BACT</name>
<dbReference type="InterPro" id="IPR020930">
    <property type="entry name" value="Ribosomal_uL5_bac-type"/>
</dbReference>
<dbReference type="Proteomes" id="UP000177682">
    <property type="component" value="Unassembled WGS sequence"/>
</dbReference>
<evidence type="ECO:0000256" key="3">
    <source>
        <dbReference type="ARBA" id="ARBA00023274"/>
    </source>
</evidence>
<evidence type="ECO:0000256" key="5">
    <source>
        <dbReference type="HAMAP-Rule" id="MF_01333"/>
    </source>
</evidence>
<feature type="domain" description="Large ribosomal subunit protein uL5 C-terminal" evidence="8">
    <location>
        <begin position="84"/>
        <end position="176"/>
    </location>
</feature>
<dbReference type="GO" id="GO:0000049">
    <property type="term" value="F:tRNA binding"/>
    <property type="evidence" value="ECO:0007669"/>
    <property type="project" value="UniProtKB-UniRule"/>
</dbReference>
<keyword evidence="5" id="KW-0699">rRNA-binding</keyword>
<evidence type="ECO:0000259" key="8">
    <source>
        <dbReference type="Pfam" id="PF00673"/>
    </source>
</evidence>
<reference evidence="9 10" key="1">
    <citation type="journal article" date="2016" name="Nat. Commun.">
        <title>Thousands of microbial genomes shed light on interconnected biogeochemical processes in an aquifer system.</title>
        <authorList>
            <person name="Anantharaman K."/>
            <person name="Brown C.T."/>
            <person name="Hug L.A."/>
            <person name="Sharon I."/>
            <person name="Castelle C.J."/>
            <person name="Probst A.J."/>
            <person name="Thomas B.C."/>
            <person name="Singh A."/>
            <person name="Wilkins M.J."/>
            <person name="Karaoz U."/>
            <person name="Brodie E.L."/>
            <person name="Williams K.H."/>
            <person name="Hubbard S.S."/>
            <person name="Banfield J.F."/>
        </authorList>
    </citation>
    <scope>NUCLEOTIDE SEQUENCE [LARGE SCALE GENOMIC DNA]</scope>
</reference>
<keyword evidence="3 5" id="KW-0687">Ribonucleoprotein</keyword>
<evidence type="ECO:0000256" key="6">
    <source>
        <dbReference type="RuleBase" id="RU003930"/>
    </source>
</evidence>
<protein>
    <recommendedName>
        <fullName evidence="4 5">Large ribosomal subunit protein uL5</fullName>
    </recommendedName>
</protein>
<evidence type="ECO:0000256" key="1">
    <source>
        <dbReference type="ARBA" id="ARBA00008553"/>
    </source>
</evidence>
<dbReference type="InterPro" id="IPR020929">
    <property type="entry name" value="Ribosomal_uL5_CS"/>
</dbReference>
<dbReference type="InterPro" id="IPR031310">
    <property type="entry name" value="Ribosomal_uL5_N"/>
</dbReference>
<organism evidence="9 10">
    <name type="scientific">Candidatus Doudnabacteria bacterium RIFCSPHIGHO2_12_FULL_48_16</name>
    <dbReference type="NCBI Taxonomy" id="1817838"/>
    <lineage>
        <taxon>Bacteria</taxon>
        <taxon>Candidatus Doudnaibacteriota</taxon>
    </lineage>
</organism>
<evidence type="ECO:0000313" key="9">
    <source>
        <dbReference type="EMBL" id="OGE90001.1"/>
    </source>
</evidence>
<comment type="function">
    <text evidence="5">This is 1 of the proteins that bind and probably mediate the attachment of the 5S RNA into the large ribosomal subunit, where it forms part of the central protuberance. In the 70S ribosome it contacts protein S13 of the 30S subunit (bridge B1b), connecting the 2 subunits; this bridge is implicated in subunit movement. Contacts the P site tRNA; the 5S rRNA and some of its associated proteins might help stabilize positioning of ribosome-bound tRNAs.</text>
</comment>
<dbReference type="FunFam" id="3.30.1440.10:FF:000001">
    <property type="entry name" value="50S ribosomal protein L5"/>
    <property type="match status" value="1"/>
</dbReference>
<dbReference type="GO" id="GO:0003735">
    <property type="term" value="F:structural constituent of ribosome"/>
    <property type="evidence" value="ECO:0007669"/>
    <property type="project" value="InterPro"/>
</dbReference>
<dbReference type="PANTHER" id="PTHR11994">
    <property type="entry name" value="60S RIBOSOMAL PROTEIN L11-RELATED"/>
    <property type="match status" value="1"/>
</dbReference>
<dbReference type="InterPro" id="IPR022803">
    <property type="entry name" value="Ribosomal_uL5_dom_sf"/>
</dbReference>
<dbReference type="InterPro" id="IPR031309">
    <property type="entry name" value="Ribosomal_uL5_C"/>
</dbReference>
<sequence>MNFKTLYKEKVTKSLMQDLHLGNVMAVPKIQKVVVNVGVGKTLKDAKMLEAIVEDVKRITGQTPVKTLAKKSIAGFKIREGQVVGLVVTMRGNRMYDFLEKLVKVALPRVRDFRGLDPKKFDGHGNYNIGLREQIVFPETTREHFEYTFGLEVNIQTSTDDDKQALALLKSLGFPFSK</sequence>